<protein>
    <submittedName>
        <fullName evidence="1">Uncharacterized protein</fullName>
    </submittedName>
</protein>
<sequence>MIVDPEQVNFFRSIAQREFALKVLDDLGPDSLEHLLVLTESVSEIYKHLLYESFEEVLICKSLNSTPIFEFMDSSKVIEVTSLNSFSNRRGNQICIEIVNRNKFRICIDAKINKNELIKDAILYQHLSYSEEETIYTTNSTSTLRQIPGSDSYFALQSFKELDKALEQYAIKRARNSNCPILKNAWFSKSRIFFKVKPESLLRDSLTDFLKISFREEVRPEQIVDDSHPVDIKVTWQMINRIALIEIKWLGKSLKNLGEEFTSIYTDARAREGAKQLSDYLDENIIQAPDKNSKGYLVIFDARRWQTNNQTKDISEENGLYYINSEINYNPKYEIIRKDFAKPIRFFINPIIKLN</sequence>
<proteinExistence type="predicted"/>
<dbReference type="RefSeq" id="WP_311534251.1">
    <property type="nucleotide sequence ID" value="NZ_JAVRHQ010000006.1"/>
</dbReference>
<dbReference type="Proteomes" id="UP001262889">
    <property type="component" value="Unassembled WGS sequence"/>
</dbReference>
<gene>
    <name evidence="1" type="ORF">RM553_07075</name>
</gene>
<comment type="caution">
    <text evidence="1">The sequence shown here is derived from an EMBL/GenBank/DDBJ whole genome shotgun (WGS) entry which is preliminary data.</text>
</comment>
<keyword evidence="2" id="KW-1185">Reference proteome</keyword>
<dbReference type="EMBL" id="JAVRHQ010000006">
    <property type="protein sequence ID" value="MDT0642594.1"/>
    <property type="molecule type" value="Genomic_DNA"/>
</dbReference>
<accession>A0ABU3C8D0</accession>
<reference evidence="1 2" key="1">
    <citation type="submission" date="2023-09" db="EMBL/GenBank/DDBJ databases">
        <authorList>
            <person name="Rey-Velasco X."/>
        </authorList>
    </citation>
    <scope>NUCLEOTIDE SEQUENCE [LARGE SCALE GENOMIC DNA]</scope>
    <source>
        <strain evidence="1 2">F363</strain>
    </source>
</reference>
<evidence type="ECO:0000313" key="2">
    <source>
        <dbReference type="Proteomes" id="UP001262889"/>
    </source>
</evidence>
<evidence type="ECO:0000313" key="1">
    <source>
        <dbReference type="EMBL" id="MDT0642594.1"/>
    </source>
</evidence>
<name>A0ABU3C8D0_9FLAO</name>
<organism evidence="1 2">
    <name type="scientific">Autumnicola tepida</name>
    <dbReference type="NCBI Taxonomy" id="3075595"/>
    <lineage>
        <taxon>Bacteria</taxon>
        <taxon>Pseudomonadati</taxon>
        <taxon>Bacteroidota</taxon>
        <taxon>Flavobacteriia</taxon>
        <taxon>Flavobacteriales</taxon>
        <taxon>Flavobacteriaceae</taxon>
        <taxon>Autumnicola</taxon>
    </lineage>
</organism>